<proteinExistence type="predicted"/>
<keyword evidence="1 4" id="KW-0489">Methyltransferase</keyword>
<dbReference type="Gene3D" id="3.40.50.150">
    <property type="entry name" value="Vaccinia Virus protein VP39"/>
    <property type="match status" value="1"/>
</dbReference>
<evidence type="ECO:0000256" key="3">
    <source>
        <dbReference type="ARBA" id="ARBA00022691"/>
    </source>
</evidence>
<evidence type="ECO:0000256" key="2">
    <source>
        <dbReference type="ARBA" id="ARBA00022679"/>
    </source>
</evidence>
<dbReference type="PANTHER" id="PTHR43464:SF19">
    <property type="entry name" value="UBIQUINONE BIOSYNTHESIS O-METHYLTRANSFERASE, MITOCHONDRIAL"/>
    <property type="match status" value="1"/>
</dbReference>
<protein>
    <submittedName>
        <fullName evidence="4">SAM-dependent methyltransferase</fullName>
    </submittedName>
</protein>
<evidence type="ECO:0000256" key="1">
    <source>
        <dbReference type="ARBA" id="ARBA00022603"/>
    </source>
</evidence>
<dbReference type="GO" id="GO:0032259">
    <property type="term" value="P:methylation"/>
    <property type="evidence" value="ECO:0007669"/>
    <property type="project" value="UniProtKB-KW"/>
</dbReference>
<dbReference type="AlphaFoldDB" id="A0A7W9KQC7"/>
<evidence type="ECO:0000313" key="4">
    <source>
        <dbReference type="EMBL" id="MBB5896789.1"/>
    </source>
</evidence>
<organism evidence="4 5">
    <name type="scientific">Kutzneria kofuensis</name>
    <dbReference type="NCBI Taxonomy" id="103725"/>
    <lineage>
        <taxon>Bacteria</taxon>
        <taxon>Bacillati</taxon>
        <taxon>Actinomycetota</taxon>
        <taxon>Actinomycetes</taxon>
        <taxon>Pseudonocardiales</taxon>
        <taxon>Pseudonocardiaceae</taxon>
        <taxon>Kutzneria</taxon>
    </lineage>
</organism>
<gene>
    <name evidence="4" type="ORF">BJ998_008048</name>
</gene>
<accession>A0A7W9KQC7</accession>
<dbReference type="SUPFAM" id="SSF53335">
    <property type="entry name" value="S-adenosyl-L-methionine-dependent methyltransferases"/>
    <property type="match status" value="1"/>
</dbReference>
<dbReference type="InterPro" id="IPR029063">
    <property type="entry name" value="SAM-dependent_MTases_sf"/>
</dbReference>
<dbReference type="Pfam" id="PF13489">
    <property type="entry name" value="Methyltransf_23"/>
    <property type="match status" value="1"/>
</dbReference>
<sequence length="275" mass="30565">MIARKALPAEFLDFNRKWGAPGRNMAVDGMNPQQRLADPDPKRFGPFGFQFPNEIRTFEYPFAASHVPPGPRRVLDVGAGLSGLQFVLDMQGADVTVVDPAAAISDDEAPTEANFWLVLRHADHAKLNELFGTSVTLVGEGVQHWDHPAESFDTVVCLSVLEHVDPVEAREMLDAITRLLKPGGQLLLTVDLFLDLKPFGVLEQNVWGRSHDVYGLLRGLPLRLDEGERGELLGFPEFDFDRVVKLLPELLVSKHYPVMSQSMVLTKVEPEVSFS</sequence>
<dbReference type="EMBL" id="JACHIR010000002">
    <property type="protein sequence ID" value="MBB5896789.1"/>
    <property type="molecule type" value="Genomic_DNA"/>
</dbReference>
<evidence type="ECO:0000313" key="5">
    <source>
        <dbReference type="Proteomes" id="UP000585638"/>
    </source>
</evidence>
<dbReference type="CDD" id="cd02440">
    <property type="entry name" value="AdoMet_MTases"/>
    <property type="match status" value="1"/>
</dbReference>
<keyword evidence="3" id="KW-0949">S-adenosyl-L-methionine</keyword>
<keyword evidence="2 4" id="KW-0808">Transferase</keyword>
<dbReference type="GO" id="GO:0008168">
    <property type="term" value="F:methyltransferase activity"/>
    <property type="evidence" value="ECO:0007669"/>
    <property type="project" value="UniProtKB-KW"/>
</dbReference>
<dbReference type="Proteomes" id="UP000585638">
    <property type="component" value="Unassembled WGS sequence"/>
</dbReference>
<name>A0A7W9KQC7_9PSEU</name>
<keyword evidence="5" id="KW-1185">Reference proteome</keyword>
<dbReference type="PANTHER" id="PTHR43464">
    <property type="entry name" value="METHYLTRANSFERASE"/>
    <property type="match status" value="1"/>
</dbReference>
<comment type="caution">
    <text evidence="4">The sequence shown here is derived from an EMBL/GenBank/DDBJ whole genome shotgun (WGS) entry which is preliminary data.</text>
</comment>
<reference evidence="4 5" key="1">
    <citation type="submission" date="2020-08" db="EMBL/GenBank/DDBJ databases">
        <title>Sequencing the genomes of 1000 actinobacteria strains.</title>
        <authorList>
            <person name="Klenk H.-P."/>
        </authorList>
    </citation>
    <scope>NUCLEOTIDE SEQUENCE [LARGE SCALE GENOMIC DNA]</scope>
    <source>
        <strain evidence="4 5">DSM 43851</strain>
    </source>
</reference>
<dbReference type="RefSeq" id="WP_184869296.1">
    <property type="nucleotide sequence ID" value="NZ_BAAAWY010000004.1"/>
</dbReference>